<dbReference type="Gene3D" id="3.40.50.620">
    <property type="entry name" value="HUPs"/>
    <property type="match status" value="1"/>
</dbReference>
<keyword evidence="2" id="KW-1185">Reference proteome</keyword>
<gene>
    <name evidence="1" type="ORF">H7F21_11220</name>
</gene>
<dbReference type="EMBL" id="JACLCP010000003">
    <property type="protein sequence ID" value="MBC2845664.1"/>
    <property type="molecule type" value="Genomic_DNA"/>
</dbReference>
<dbReference type="Proteomes" id="UP000533900">
    <property type="component" value="Unassembled WGS sequence"/>
</dbReference>
<evidence type="ECO:0008006" key="3">
    <source>
        <dbReference type="Google" id="ProtNLM"/>
    </source>
</evidence>
<evidence type="ECO:0000313" key="1">
    <source>
        <dbReference type="EMBL" id="MBC2845664.1"/>
    </source>
</evidence>
<dbReference type="RefSeq" id="WP_185789382.1">
    <property type="nucleotide sequence ID" value="NZ_JACLCP010000003.1"/>
</dbReference>
<name>A0A842IUS7_9FLAO</name>
<dbReference type="InterPro" id="IPR014729">
    <property type="entry name" value="Rossmann-like_a/b/a_fold"/>
</dbReference>
<dbReference type="SUPFAM" id="SSF52402">
    <property type="entry name" value="Adenine nucleotide alpha hydrolases-like"/>
    <property type="match status" value="1"/>
</dbReference>
<protein>
    <recommendedName>
        <fullName evidence="3">7-cyano-7-deazaguanine synthase</fullName>
    </recommendedName>
</protein>
<evidence type="ECO:0000313" key="2">
    <source>
        <dbReference type="Proteomes" id="UP000533900"/>
    </source>
</evidence>
<organism evidence="1 2">
    <name type="scientific">Winogradskyella flava</name>
    <dbReference type="NCBI Taxonomy" id="1884876"/>
    <lineage>
        <taxon>Bacteria</taxon>
        <taxon>Pseudomonadati</taxon>
        <taxon>Bacteroidota</taxon>
        <taxon>Flavobacteriia</taxon>
        <taxon>Flavobacteriales</taxon>
        <taxon>Flavobacteriaceae</taxon>
        <taxon>Winogradskyella</taxon>
    </lineage>
</organism>
<sequence>MNNAKPVLWTGGWDSTFRVIELFNRGIQLQPIYIKDSSRGSMEKEIETISLLTDLIQERFKDSKGKILPVKLIDRKDIKSDLYLKMMYKSIKRNQSIGTQYKWLSYLSKNYEGLEIGFHKKDRDRMLKPHELKEIIDETNGKNWIVDPKKTSFIKAQLFKNFRFPLVYISKLEMKDYAEQNGFLDIMLNTWFCHRSEEIPCGECAPCKQYVINDFGFRLEELS</sequence>
<accession>A0A842IUS7</accession>
<reference evidence="1" key="1">
    <citation type="submission" date="2020-08" db="EMBL/GenBank/DDBJ databases">
        <title>Winogradskyella ouciana sp. nov., isolated from the hadal seawater of the Mariana Trench.</title>
        <authorList>
            <person name="He X."/>
        </authorList>
    </citation>
    <scope>NUCLEOTIDE SEQUENCE [LARGE SCALE GENOMIC DNA]</scope>
    <source>
        <strain evidence="1">KCTC 52348</strain>
    </source>
</reference>
<comment type="caution">
    <text evidence="1">The sequence shown here is derived from an EMBL/GenBank/DDBJ whole genome shotgun (WGS) entry which is preliminary data.</text>
</comment>
<proteinExistence type="predicted"/>
<dbReference type="AlphaFoldDB" id="A0A842IUS7"/>